<dbReference type="EMBL" id="JACVVK020000240">
    <property type="protein sequence ID" value="KAK7482685.1"/>
    <property type="molecule type" value="Genomic_DNA"/>
</dbReference>
<dbReference type="Proteomes" id="UP001519460">
    <property type="component" value="Unassembled WGS sequence"/>
</dbReference>
<gene>
    <name evidence="1" type="ORF">BaRGS_00026094</name>
</gene>
<dbReference type="AlphaFoldDB" id="A0ABD0K777"/>
<name>A0ABD0K777_9CAEN</name>
<evidence type="ECO:0008006" key="3">
    <source>
        <dbReference type="Google" id="ProtNLM"/>
    </source>
</evidence>
<protein>
    <recommendedName>
        <fullName evidence="3">Secreted protein</fullName>
    </recommendedName>
</protein>
<proteinExistence type="predicted"/>
<organism evidence="1 2">
    <name type="scientific">Batillaria attramentaria</name>
    <dbReference type="NCBI Taxonomy" id="370345"/>
    <lineage>
        <taxon>Eukaryota</taxon>
        <taxon>Metazoa</taxon>
        <taxon>Spiralia</taxon>
        <taxon>Lophotrochozoa</taxon>
        <taxon>Mollusca</taxon>
        <taxon>Gastropoda</taxon>
        <taxon>Caenogastropoda</taxon>
        <taxon>Sorbeoconcha</taxon>
        <taxon>Cerithioidea</taxon>
        <taxon>Batillariidae</taxon>
        <taxon>Batillaria</taxon>
    </lineage>
</organism>
<keyword evidence="2" id="KW-1185">Reference proteome</keyword>
<reference evidence="1 2" key="1">
    <citation type="journal article" date="2023" name="Sci. Data">
        <title>Genome assembly of the Korean intertidal mud-creeper Batillaria attramentaria.</title>
        <authorList>
            <person name="Patra A.K."/>
            <person name="Ho P.T."/>
            <person name="Jun S."/>
            <person name="Lee S.J."/>
            <person name="Kim Y."/>
            <person name="Won Y.J."/>
        </authorList>
    </citation>
    <scope>NUCLEOTIDE SEQUENCE [LARGE SCALE GENOMIC DNA]</scope>
    <source>
        <strain evidence="1">Wonlab-2016</strain>
    </source>
</reference>
<evidence type="ECO:0000313" key="1">
    <source>
        <dbReference type="EMBL" id="KAK7482685.1"/>
    </source>
</evidence>
<evidence type="ECO:0000313" key="2">
    <source>
        <dbReference type="Proteomes" id="UP001519460"/>
    </source>
</evidence>
<sequence>MKVPYSSMMSRCLLLVSVRRYLYPPLSKHSSSTCGNGQRLNERTARPWVTVFAAAIQNLHCQILVLKHLSSYTPCTLSSNDHWD</sequence>
<comment type="caution">
    <text evidence="1">The sequence shown here is derived from an EMBL/GenBank/DDBJ whole genome shotgun (WGS) entry which is preliminary data.</text>
</comment>
<accession>A0ABD0K777</accession>